<evidence type="ECO:0000256" key="4">
    <source>
        <dbReference type="ARBA" id="ARBA00022692"/>
    </source>
</evidence>
<feature type="transmembrane region" description="Helical" evidence="7">
    <location>
        <begin position="388"/>
        <end position="406"/>
    </location>
</feature>
<evidence type="ECO:0000256" key="5">
    <source>
        <dbReference type="ARBA" id="ARBA00022989"/>
    </source>
</evidence>
<accession>Q397C0</accession>
<dbReference type="HOGENOM" id="CLU_001265_63_2_4"/>
<dbReference type="PROSITE" id="PS50850">
    <property type="entry name" value="MFS"/>
    <property type="match status" value="1"/>
</dbReference>
<dbReference type="AlphaFoldDB" id="Q397C0"/>
<proteinExistence type="predicted"/>
<feature type="transmembrane region" description="Helical" evidence="7">
    <location>
        <begin position="31"/>
        <end position="53"/>
    </location>
</feature>
<dbReference type="Pfam" id="PF07690">
    <property type="entry name" value="MFS_1"/>
    <property type="match status" value="1"/>
</dbReference>
<dbReference type="GO" id="GO:0005886">
    <property type="term" value="C:plasma membrane"/>
    <property type="evidence" value="ECO:0007669"/>
    <property type="project" value="UniProtKB-SubCell"/>
</dbReference>
<dbReference type="GO" id="GO:0022857">
    <property type="term" value="F:transmembrane transporter activity"/>
    <property type="evidence" value="ECO:0007669"/>
    <property type="project" value="InterPro"/>
</dbReference>
<evidence type="ECO:0000256" key="3">
    <source>
        <dbReference type="ARBA" id="ARBA00022475"/>
    </source>
</evidence>
<feature type="transmembrane region" description="Helical" evidence="7">
    <location>
        <begin position="122"/>
        <end position="143"/>
    </location>
</feature>
<evidence type="ECO:0000256" key="1">
    <source>
        <dbReference type="ARBA" id="ARBA00004651"/>
    </source>
</evidence>
<evidence type="ECO:0000256" key="2">
    <source>
        <dbReference type="ARBA" id="ARBA00022448"/>
    </source>
</evidence>
<sequence>MHAAASTEVEMTESPVAADAATLPSRSYRAAVANVVLASIVSALHVGKATIALPSLQHEFGGSLASLSGIMSVFPFVGVFGGIAAGLLVRRWGDRLLLIAGLVILGLSSIAGAWAGSFALLLATRFAEGLGFVIVVVAAPAVLNRVTPPERRNLAFGLWSTFMPAGMALSMLVGPLLGGWRNGWLAAAVLTLVAAAAVPVTTSADASSRQAAAPRIGPALRDVLASRSTTLLALGFATYNVQFFAAMTFLPVFLMQRLGVAVGAAGLISAAIVAACVIGNLTAGWLLSRGARPGIVMAATSVAIGVAGAGLFSAATPAPLAVALGFAFSAIAGMLPATILACAPGSAPTPSLAPLSIGWVVQGNYLGQVIGPLAIGAIVGAFGWSGGIGLMLAAAVTGAAIGLSLLRAPMGRR</sequence>
<keyword evidence="4 7" id="KW-0812">Transmembrane</keyword>
<keyword evidence="2" id="KW-0813">Transport</keyword>
<feature type="transmembrane region" description="Helical" evidence="7">
    <location>
        <begin position="155"/>
        <end position="177"/>
    </location>
</feature>
<feature type="transmembrane region" description="Helical" evidence="7">
    <location>
        <begin position="183"/>
        <end position="200"/>
    </location>
</feature>
<feature type="domain" description="Major facilitator superfamily (MFS) profile" evidence="8">
    <location>
        <begin position="31"/>
        <end position="412"/>
    </location>
</feature>
<evidence type="ECO:0000313" key="10">
    <source>
        <dbReference type="Proteomes" id="UP000002705"/>
    </source>
</evidence>
<keyword evidence="5 7" id="KW-1133">Transmembrane helix</keyword>
<organism evidence="9 10">
    <name type="scientific">Burkholderia lata (strain ATCC 17760 / DSM 23089 / LMG 22485 / NCIMB 9086 / R18194 / 383)</name>
    <dbReference type="NCBI Taxonomy" id="482957"/>
    <lineage>
        <taxon>Bacteria</taxon>
        <taxon>Pseudomonadati</taxon>
        <taxon>Pseudomonadota</taxon>
        <taxon>Betaproteobacteria</taxon>
        <taxon>Burkholderiales</taxon>
        <taxon>Burkholderiaceae</taxon>
        <taxon>Burkholderia</taxon>
        <taxon>Burkholderia cepacia complex</taxon>
    </lineage>
</organism>
<feature type="transmembrane region" description="Helical" evidence="7">
    <location>
        <begin position="260"/>
        <end position="287"/>
    </location>
</feature>
<feature type="transmembrane region" description="Helical" evidence="7">
    <location>
        <begin position="96"/>
        <end position="116"/>
    </location>
</feature>
<feature type="transmembrane region" description="Helical" evidence="7">
    <location>
        <begin position="364"/>
        <end position="382"/>
    </location>
</feature>
<dbReference type="PANTHER" id="PTHR42718:SF46">
    <property type="entry name" value="BLR6921 PROTEIN"/>
    <property type="match status" value="1"/>
</dbReference>
<keyword evidence="3" id="KW-1003">Cell membrane</keyword>
<dbReference type="InterPro" id="IPR011701">
    <property type="entry name" value="MFS"/>
</dbReference>
<dbReference type="KEGG" id="bur:Bcep18194_B1327"/>
<dbReference type="PANTHER" id="PTHR42718">
    <property type="entry name" value="MAJOR FACILITATOR SUPERFAMILY MULTIDRUG TRANSPORTER MFSC"/>
    <property type="match status" value="1"/>
</dbReference>
<feature type="transmembrane region" description="Helical" evidence="7">
    <location>
        <begin position="65"/>
        <end position="89"/>
    </location>
</feature>
<dbReference type="CDD" id="cd06174">
    <property type="entry name" value="MFS"/>
    <property type="match status" value="1"/>
</dbReference>
<dbReference type="InterPro" id="IPR036259">
    <property type="entry name" value="MFS_trans_sf"/>
</dbReference>
<reference evidence="9" key="1">
    <citation type="submission" date="2005-10" db="EMBL/GenBank/DDBJ databases">
        <title>Complete sequence of chromosome 2 of Burkholderia sp. 383.</title>
        <authorList>
            <consortium name="US DOE Joint Genome Institute"/>
            <person name="Copeland A."/>
            <person name="Lucas S."/>
            <person name="Lapidus A."/>
            <person name="Barry K."/>
            <person name="Detter J.C."/>
            <person name="Glavina T."/>
            <person name="Hammon N."/>
            <person name="Israni S."/>
            <person name="Pitluck S."/>
            <person name="Chain P."/>
            <person name="Malfatti S."/>
            <person name="Shin M."/>
            <person name="Vergez L."/>
            <person name="Schmutz J."/>
            <person name="Larimer F."/>
            <person name="Land M."/>
            <person name="Kyrpides N."/>
            <person name="Lykidis A."/>
            <person name="Richardson P."/>
        </authorList>
    </citation>
    <scope>NUCLEOTIDE SEQUENCE [LARGE SCALE GENOMIC DNA]</scope>
    <source>
        <strain evidence="9">383</strain>
    </source>
</reference>
<keyword evidence="6 7" id="KW-0472">Membrane</keyword>
<gene>
    <name evidence="9" type="ordered locus">Bcep18194_B1327</name>
</gene>
<dbReference type="EMBL" id="CP000152">
    <property type="protein sequence ID" value="ABB11441.1"/>
    <property type="molecule type" value="Genomic_DNA"/>
</dbReference>
<comment type="subcellular location">
    <subcellularLocation>
        <location evidence="1">Cell membrane</location>
        <topology evidence="1">Multi-pass membrane protein</topology>
    </subcellularLocation>
</comment>
<evidence type="ECO:0000256" key="6">
    <source>
        <dbReference type="ARBA" id="ARBA00023136"/>
    </source>
</evidence>
<feature type="transmembrane region" description="Helical" evidence="7">
    <location>
        <begin position="231"/>
        <end position="254"/>
    </location>
</feature>
<feature type="transmembrane region" description="Helical" evidence="7">
    <location>
        <begin position="294"/>
        <end position="314"/>
    </location>
</feature>
<dbReference type="Proteomes" id="UP000002705">
    <property type="component" value="Chromosome 2"/>
</dbReference>
<evidence type="ECO:0000256" key="7">
    <source>
        <dbReference type="SAM" id="Phobius"/>
    </source>
</evidence>
<dbReference type="SUPFAM" id="SSF103473">
    <property type="entry name" value="MFS general substrate transporter"/>
    <property type="match status" value="1"/>
</dbReference>
<dbReference type="PATRIC" id="fig|482957.22.peg.5010"/>
<dbReference type="InterPro" id="IPR020846">
    <property type="entry name" value="MFS_dom"/>
</dbReference>
<evidence type="ECO:0000313" key="9">
    <source>
        <dbReference type="EMBL" id="ABB11441.1"/>
    </source>
</evidence>
<keyword evidence="10" id="KW-1185">Reference proteome</keyword>
<feature type="transmembrane region" description="Helical" evidence="7">
    <location>
        <begin position="320"/>
        <end position="343"/>
    </location>
</feature>
<evidence type="ECO:0000259" key="8">
    <source>
        <dbReference type="PROSITE" id="PS50850"/>
    </source>
</evidence>
<name>Q397C0_BURL3</name>
<protein>
    <submittedName>
        <fullName evidence="9">Major facilitator superfamily (MFS_1) transporter</fullName>
    </submittedName>
</protein>
<dbReference type="Gene3D" id="1.20.1250.20">
    <property type="entry name" value="MFS general substrate transporter like domains"/>
    <property type="match status" value="1"/>
</dbReference>